<feature type="binding site" evidence="6">
    <location>
        <position position="249"/>
    </location>
    <ligand>
        <name>a divalent metal cation</name>
        <dbReference type="ChEBI" id="CHEBI:60240"/>
        <label>2</label>
        <note>catalytic</note>
    </ligand>
</feature>
<dbReference type="Gene3D" id="3.90.230.10">
    <property type="entry name" value="Creatinase/methionine aminopeptidase superfamily"/>
    <property type="match status" value="1"/>
</dbReference>
<dbReference type="InterPro" id="IPR036005">
    <property type="entry name" value="Creatinase/aminopeptidase-like"/>
</dbReference>
<evidence type="ECO:0000256" key="2">
    <source>
        <dbReference type="ARBA" id="ARBA00022438"/>
    </source>
</evidence>
<evidence type="ECO:0000256" key="7">
    <source>
        <dbReference type="RuleBase" id="RU003653"/>
    </source>
</evidence>
<dbReference type="AlphaFoldDB" id="A0A3N2BE63"/>
<comment type="caution">
    <text evidence="9">The sequence shown here is derived from an EMBL/GenBank/DDBJ whole genome shotgun (WGS) entry which is preliminary data.</text>
</comment>
<dbReference type="PROSITE" id="PS00680">
    <property type="entry name" value="MAP_1"/>
    <property type="match status" value="1"/>
</dbReference>
<comment type="cofactor">
    <cofactor evidence="6">
        <name>Co(2+)</name>
        <dbReference type="ChEBI" id="CHEBI:48828"/>
    </cofactor>
    <cofactor evidence="6">
        <name>Zn(2+)</name>
        <dbReference type="ChEBI" id="CHEBI:29105"/>
    </cofactor>
    <cofactor evidence="6">
        <name>Mn(2+)</name>
        <dbReference type="ChEBI" id="CHEBI:29035"/>
    </cofactor>
    <cofactor evidence="6">
        <name>Fe(2+)</name>
        <dbReference type="ChEBI" id="CHEBI:29033"/>
    </cofactor>
    <text evidence="6">Binds 2 divalent metal cations per subunit. Has a high-affinity and a low affinity metal-binding site. The true nature of the physiological cofactor is under debate. The enzyme is active with cobalt, zinc, manganese or divalent iron ions. Most likely, methionine aminopeptidases function as mononuclear Fe(2+)-metalloproteases under physiological conditions, and the catalytically relevant metal-binding site has been assigned to the histidine-containing high-affinity site.</text>
</comment>
<evidence type="ECO:0000256" key="4">
    <source>
        <dbReference type="ARBA" id="ARBA00022723"/>
    </source>
</evidence>
<feature type="binding site" evidence="6">
    <location>
        <position position="111"/>
    </location>
    <ligand>
        <name>a divalent metal cation</name>
        <dbReference type="ChEBI" id="CHEBI:60240"/>
        <label>1</label>
    </ligand>
</feature>
<dbReference type="PRINTS" id="PR00599">
    <property type="entry name" value="MAPEPTIDASE"/>
</dbReference>
<dbReference type="GO" id="GO:0070006">
    <property type="term" value="F:metalloaminopeptidase activity"/>
    <property type="evidence" value="ECO:0007669"/>
    <property type="project" value="UniProtKB-UniRule"/>
</dbReference>
<dbReference type="GO" id="GO:0005829">
    <property type="term" value="C:cytosol"/>
    <property type="evidence" value="ECO:0007669"/>
    <property type="project" value="TreeGrafter"/>
</dbReference>
<comment type="function">
    <text evidence="1 6">Removes the N-terminal methionine from nascent proteins. The N-terminal methionine is often cleaved when the second residue in the primary sequence is small and uncharged (Met-Ala-, Cys, Gly, Pro, Ser, Thr, or Val). Requires deformylation of the N(alpha)-formylated initiator methionine before it can be hydrolyzed.</text>
</comment>
<dbReference type="CDD" id="cd01086">
    <property type="entry name" value="MetAP1"/>
    <property type="match status" value="1"/>
</dbReference>
<feature type="binding site" evidence="6">
    <location>
        <position position="111"/>
    </location>
    <ligand>
        <name>a divalent metal cation</name>
        <dbReference type="ChEBI" id="CHEBI:60240"/>
        <label>2</label>
        <note>catalytic</note>
    </ligand>
</feature>
<feature type="domain" description="Peptidase M24" evidence="8">
    <location>
        <begin position="18"/>
        <end position="251"/>
    </location>
</feature>
<dbReference type="EC" id="3.4.11.18" evidence="6 7"/>
<feature type="binding site" evidence="6">
    <location>
        <position position="249"/>
    </location>
    <ligand>
        <name>a divalent metal cation</name>
        <dbReference type="ChEBI" id="CHEBI:60240"/>
        <label>1</label>
    </ligand>
</feature>
<feature type="binding site" evidence="6">
    <location>
        <position position="185"/>
    </location>
    <ligand>
        <name>a divalent metal cation</name>
        <dbReference type="ChEBI" id="CHEBI:60240"/>
        <label>2</label>
        <note>catalytic</note>
    </ligand>
</feature>
<gene>
    <name evidence="6" type="primary">map</name>
    <name evidence="9" type="ORF">EDD31_1933</name>
</gene>
<dbReference type="Pfam" id="PF00557">
    <property type="entry name" value="Peptidase_M24"/>
    <property type="match status" value="1"/>
</dbReference>
<evidence type="ECO:0000313" key="9">
    <source>
        <dbReference type="EMBL" id="ROR73546.1"/>
    </source>
</evidence>
<feature type="binding site" evidence="6">
    <location>
        <position position="192"/>
    </location>
    <ligand>
        <name>substrate</name>
    </ligand>
</feature>
<evidence type="ECO:0000256" key="3">
    <source>
        <dbReference type="ARBA" id="ARBA00022670"/>
    </source>
</evidence>
<dbReference type="SUPFAM" id="SSF55920">
    <property type="entry name" value="Creatinase/aminopeptidase"/>
    <property type="match status" value="1"/>
</dbReference>
<feature type="binding site" evidence="6">
    <location>
        <position position="100"/>
    </location>
    <ligand>
        <name>a divalent metal cation</name>
        <dbReference type="ChEBI" id="CHEBI:60240"/>
        <label>1</label>
    </ligand>
</feature>
<dbReference type="PANTHER" id="PTHR43330:SF27">
    <property type="entry name" value="METHIONINE AMINOPEPTIDASE"/>
    <property type="match status" value="1"/>
</dbReference>
<comment type="catalytic activity">
    <reaction evidence="6 7">
        <text>Release of N-terminal amino acids, preferentially methionine, from peptides and arylamides.</text>
        <dbReference type="EC" id="3.4.11.18"/>
    </reaction>
</comment>
<keyword evidence="5 6" id="KW-0378">Hydrolase</keyword>
<feature type="binding site" evidence="6">
    <location>
        <position position="83"/>
    </location>
    <ligand>
        <name>substrate</name>
    </ligand>
</feature>
<dbReference type="GO" id="GO:0046872">
    <property type="term" value="F:metal ion binding"/>
    <property type="evidence" value="ECO:0007669"/>
    <property type="project" value="UniProtKB-UniRule"/>
</dbReference>
<keyword evidence="10" id="KW-1185">Reference proteome</keyword>
<dbReference type="InterPro" id="IPR001714">
    <property type="entry name" value="Pept_M24_MAP"/>
</dbReference>
<dbReference type="GO" id="GO:0004239">
    <property type="term" value="F:initiator methionyl aminopeptidase activity"/>
    <property type="evidence" value="ECO:0007669"/>
    <property type="project" value="UniProtKB-UniRule"/>
</dbReference>
<comment type="similarity">
    <text evidence="6">Belongs to the peptidase M24A family. Methionine aminopeptidase type 1 subfamily.</text>
</comment>
<evidence type="ECO:0000256" key="1">
    <source>
        <dbReference type="ARBA" id="ARBA00002521"/>
    </source>
</evidence>
<evidence type="ECO:0000259" key="8">
    <source>
        <dbReference type="Pfam" id="PF00557"/>
    </source>
</evidence>
<protein>
    <recommendedName>
        <fullName evidence="6 7">Methionine aminopeptidase</fullName>
        <shortName evidence="6">MAP</shortName>
        <shortName evidence="6">MetAP</shortName>
        <ecNumber evidence="6 7">3.4.11.18</ecNumber>
    </recommendedName>
    <alternativeName>
        <fullName evidence="6">Peptidase M</fullName>
    </alternativeName>
</protein>
<dbReference type="HAMAP" id="MF_01974">
    <property type="entry name" value="MetAP_1"/>
    <property type="match status" value="1"/>
</dbReference>
<comment type="subunit">
    <text evidence="6">Monomer.</text>
</comment>
<dbReference type="NCBIfam" id="TIGR00500">
    <property type="entry name" value="met_pdase_I"/>
    <property type="match status" value="1"/>
</dbReference>
<sequence length="283" mass="29695">MILGRERLELQGPAQLRLMHRAGGVVADMHTALREAIGPGVRTSELDQMARGVLEEAGATSNFLGYHGFPATICVSVNEEIVHGIPGDRVLEPGDLVSVDCGAVVEGRHGDAAFSVLVEGGDDAQRAQDQLLIDATEAALWAGIAAFATADRVGEIGFAIEHLLAEREEDPHHPSFGIVREYTGHGIGSAMHLPPDVVNFASRDRTPRVRPGLCLAIEPMLTAGTEDTAVLGDDWTVVTADGSRAAHVEHSVARHDGGIWVLTAHDGGAAGLAAYGIAPVPVV</sequence>
<name>A0A3N2BE63_9MICO</name>
<keyword evidence="3 6" id="KW-0645">Protease</keyword>
<dbReference type="InterPro" id="IPR002467">
    <property type="entry name" value="Pept_M24A_MAP1"/>
</dbReference>
<dbReference type="Proteomes" id="UP000280668">
    <property type="component" value="Unassembled WGS sequence"/>
</dbReference>
<dbReference type="PANTHER" id="PTHR43330">
    <property type="entry name" value="METHIONINE AMINOPEPTIDASE"/>
    <property type="match status" value="1"/>
</dbReference>
<dbReference type="GO" id="GO:0006508">
    <property type="term" value="P:proteolysis"/>
    <property type="evidence" value="ECO:0007669"/>
    <property type="project" value="UniProtKB-KW"/>
</dbReference>
<organism evidence="9 10">
    <name type="scientific">Bogoriella caseilytica</name>
    <dbReference type="NCBI Taxonomy" id="56055"/>
    <lineage>
        <taxon>Bacteria</taxon>
        <taxon>Bacillati</taxon>
        <taxon>Actinomycetota</taxon>
        <taxon>Actinomycetes</taxon>
        <taxon>Micrococcales</taxon>
        <taxon>Bogoriellaceae</taxon>
        <taxon>Bogoriella</taxon>
    </lineage>
</organism>
<keyword evidence="4 6" id="KW-0479">Metal-binding</keyword>
<dbReference type="EMBL" id="RKHK01000001">
    <property type="protein sequence ID" value="ROR73546.1"/>
    <property type="molecule type" value="Genomic_DNA"/>
</dbReference>
<accession>A0A3N2BE63</accession>
<reference evidence="9 10" key="1">
    <citation type="submission" date="2018-11" db="EMBL/GenBank/DDBJ databases">
        <title>Sequencing the genomes of 1000 actinobacteria strains.</title>
        <authorList>
            <person name="Klenk H.-P."/>
        </authorList>
    </citation>
    <scope>NUCLEOTIDE SEQUENCE [LARGE SCALE GENOMIC DNA]</scope>
    <source>
        <strain evidence="9 10">DSM 11294</strain>
    </source>
</reference>
<dbReference type="InterPro" id="IPR000994">
    <property type="entry name" value="Pept_M24"/>
</dbReference>
<evidence type="ECO:0000256" key="6">
    <source>
        <dbReference type="HAMAP-Rule" id="MF_01974"/>
    </source>
</evidence>
<evidence type="ECO:0000256" key="5">
    <source>
        <dbReference type="ARBA" id="ARBA00022801"/>
    </source>
</evidence>
<feature type="binding site" evidence="6">
    <location>
        <position position="218"/>
    </location>
    <ligand>
        <name>a divalent metal cation</name>
        <dbReference type="ChEBI" id="CHEBI:60240"/>
        <label>2</label>
        <note>catalytic</note>
    </ligand>
</feature>
<proteinExistence type="inferred from homology"/>
<keyword evidence="2 6" id="KW-0031">Aminopeptidase</keyword>
<evidence type="ECO:0000313" key="10">
    <source>
        <dbReference type="Proteomes" id="UP000280668"/>
    </source>
</evidence>